<reference evidence="4 5" key="1">
    <citation type="submission" date="2020-04" db="EMBL/GenBank/DDBJ databases">
        <title>Molecular characterization of pseudomonads from Agaricus bisporus reveal novel blotch 2 pathogens in Western Europe.</title>
        <authorList>
            <person name="Taparia T."/>
            <person name="Krijger M."/>
            <person name="Haynes E."/>
            <person name="Elpinstone J.G."/>
            <person name="Noble R."/>
            <person name="Van Der Wolf J."/>
        </authorList>
    </citation>
    <scope>NUCLEOTIDE SEQUENCE [LARGE SCALE GENOMIC DNA]</scope>
    <source>
        <strain evidence="4 5">IPO3746</strain>
    </source>
</reference>
<dbReference type="AlphaFoldDB" id="A0A7Y8AKL5"/>
<sequence length="303" mass="32905">MTPLTSFARLISRQTPTDGTFDTPVAGVKLIRWSVPSEPMPVIYEPTVCLVAQGRKRASVGTVSYVYDQARHLIASVAQPVMGSVIEASTAEPYLCLQIDLDIKEIAELVMRHPGGMSAAAPASGLSLNETSPVLLDAATRLVALFETPADVPALAPMVLREIYYRLLTGPGGGTLRHMAHANSRLNQIARAVVWIRQHFRQACRIEQAADVAGMSRSNFHLHFRAVTSLSPLEFRTQLRMQEARRLMLAEGADAASAGFEVGYNSPSQFNRDYARLFGAPPARDVEHLRASRGGSAAGVIEL</sequence>
<dbReference type="GO" id="GO:0043565">
    <property type="term" value="F:sequence-specific DNA binding"/>
    <property type="evidence" value="ECO:0007669"/>
    <property type="project" value="InterPro"/>
</dbReference>
<keyword evidence="1" id="KW-0805">Transcription regulation</keyword>
<dbReference type="SMART" id="SM00342">
    <property type="entry name" value="HTH_ARAC"/>
    <property type="match status" value="1"/>
</dbReference>
<accession>A0A7Y8AKL5</accession>
<feature type="domain" description="HTH araC/xylS-type" evidence="3">
    <location>
        <begin position="190"/>
        <end position="288"/>
    </location>
</feature>
<comment type="caution">
    <text evidence="4">The sequence shown here is derived from an EMBL/GenBank/DDBJ whole genome shotgun (WGS) entry which is preliminary data.</text>
</comment>
<dbReference type="GeneID" id="55846774"/>
<dbReference type="GO" id="GO:0003700">
    <property type="term" value="F:DNA-binding transcription factor activity"/>
    <property type="evidence" value="ECO:0007669"/>
    <property type="project" value="InterPro"/>
</dbReference>
<keyword evidence="2" id="KW-0804">Transcription</keyword>
<dbReference type="PANTHER" id="PTHR43436">
    <property type="entry name" value="ARAC-FAMILY TRANSCRIPTIONAL REGULATOR"/>
    <property type="match status" value="1"/>
</dbReference>
<dbReference type="InterPro" id="IPR009594">
    <property type="entry name" value="Tscrpt_reg_HTH_AraC_N"/>
</dbReference>
<proteinExistence type="predicted"/>
<gene>
    <name evidence="4" type="ORF">HX787_08515</name>
</gene>
<evidence type="ECO:0000313" key="4">
    <source>
        <dbReference type="EMBL" id="NWD35897.1"/>
    </source>
</evidence>
<name>A0A7Y8AKL5_PSETO</name>
<dbReference type="PROSITE" id="PS01124">
    <property type="entry name" value="HTH_ARAC_FAMILY_2"/>
    <property type="match status" value="1"/>
</dbReference>
<organism evidence="4 5">
    <name type="scientific">Pseudomonas tolaasii</name>
    <dbReference type="NCBI Taxonomy" id="29442"/>
    <lineage>
        <taxon>Bacteria</taxon>
        <taxon>Pseudomonadati</taxon>
        <taxon>Pseudomonadota</taxon>
        <taxon>Gammaproteobacteria</taxon>
        <taxon>Pseudomonadales</taxon>
        <taxon>Pseudomonadaceae</taxon>
        <taxon>Pseudomonas</taxon>
    </lineage>
</organism>
<dbReference type="Proteomes" id="UP000549134">
    <property type="component" value="Unassembled WGS sequence"/>
</dbReference>
<dbReference type="InterPro" id="IPR018060">
    <property type="entry name" value="HTH_AraC"/>
</dbReference>
<dbReference type="Pfam" id="PF12833">
    <property type="entry name" value="HTH_18"/>
    <property type="match status" value="1"/>
</dbReference>
<evidence type="ECO:0000256" key="2">
    <source>
        <dbReference type="ARBA" id="ARBA00023163"/>
    </source>
</evidence>
<dbReference type="SUPFAM" id="SSF46689">
    <property type="entry name" value="Homeodomain-like"/>
    <property type="match status" value="2"/>
</dbReference>
<dbReference type="EMBL" id="JACAQK010000006">
    <property type="protein sequence ID" value="NWD35897.1"/>
    <property type="molecule type" value="Genomic_DNA"/>
</dbReference>
<evidence type="ECO:0000256" key="1">
    <source>
        <dbReference type="ARBA" id="ARBA00023015"/>
    </source>
</evidence>
<dbReference type="RefSeq" id="WP_016970006.1">
    <property type="nucleotide sequence ID" value="NZ_CP020369.1"/>
</dbReference>
<dbReference type="Gene3D" id="1.10.10.60">
    <property type="entry name" value="Homeodomain-like"/>
    <property type="match status" value="1"/>
</dbReference>
<evidence type="ECO:0000313" key="5">
    <source>
        <dbReference type="Proteomes" id="UP000549134"/>
    </source>
</evidence>
<dbReference type="Pfam" id="PF06719">
    <property type="entry name" value="AraC_N"/>
    <property type="match status" value="1"/>
</dbReference>
<dbReference type="InterPro" id="IPR009057">
    <property type="entry name" value="Homeodomain-like_sf"/>
</dbReference>
<dbReference type="PANTHER" id="PTHR43436:SF1">
    <property type="entry name" value="TRANSCRIPTIONAL REGULATORY PROTEIN"/>
    <property type="match status" value="1"/>
</dbReference>
<evidence type="ECO:0000259" key="3">
    <source>
        <dbReference type="PROSITE" id="PS01124"/>
    </source>
</evidence>
<protein>
    <submittedName>
        <fullName evidence="4">AraC family transcriptional regulator</fullName>
    </submittedName>
</protein>